<comment type="catalytic activity">
    <reaction evidence="7">
        <text>diphosphate + H2O = 2 phosphate + H(+)</text>
        <dbReference type="Rhea" id="RHEA:24576"/>
        <dbReference type="ChEBI" id="CHEBI:15377"/>
        <dbReference type="ChEBI" id="CHEBI:15378"/>
        <dbReference type="ChEBI" id="CHEBI:33019"/>
        <dbReference type="ChEBI" id="CHEBI:43474"/>
        <dbReference type="EC" id="3.6.1.1"/>
    </reaction>
</comment>
<keyword evidence="5" id="KW-0378">Hydrolase</keyword>
<dbReference type="Pfam" id="PF00719">
    <property type="entry name" value="Pyrophosphatase"/>
    <property type="match status" value="1"/>
</dbReference>
<evidence type="ECO:0000256" key="1">
    <source>
        <dbReference type="ARBA" id="ARBA00001946"/>
    </source>
</evidence>
<evidence type="ECO:0000256" key="6">
    <source>
        <dbReference type="ARBA" id="ARBA00022842"/>
    </source>
</evidence>
<dbReference type="SUPFAM" id="SSF50324">
    <property type="entry name" value="Inorganic pyrophosphatase"/>
    <property type="match status" value="1"/>
</dbReference>
<dbReference type="Proteomes" id="UP001412067">
    <property type="component" value="Unassembled WGS sequence"/>
</dbReference>
<comment type="similarity">
    <text evidence="2">Belongs to the PPase family.</text>
</comment>
<reference evidence="9 10" key="1">
    <citation type="journal article" date="2022" name="Nat. Plants">
        <title>Genomes of leafy and leafless Platanthera orchids illuminate the evolution of mycoheterotrophy.</title>
        <authorList>
            <person name="Li M.H."/>
            <person name="Liu K.W."/>
            <person name="Li Z."/>
            <person name="Lu H.C."/>
            <person name="Ye Q.L."/>
            <person name="Zhang D."/>
            <person name="Wang J.Y."/>
            <person name="Li Y.F."/>
            <person name="Zhong Z.M."/>
            <person name="Liu X."/>
            <person name="Yu X."/>
            <person name="Liu D.K."/>
            <person name="Tu X.D."/>
            <person name="Liu B."/>
            <person name="Hao Y."/>
            <person name="Liao X.Y."/>
            <person name="Jiang Y.T."/>
            <person name="Sun W.H."/>
            <person name="Chen J."/>
            <person name="Chen Y.Q."/>
            <person name="Ai Y."/>
            <person name="Zhai J.W."/>
            <person name="Wu S.S."/>
            <person name="Zhou Z."/>
            <person name="Hsiao Y.Y."/>
            <person name="Wu W.L."/>
            <person name="Chen Y.Y."/>
            <person name="Lin Y.F."/>
            <person name="Hsu J.L."/>
            <person name="Li C.Y."/>
            <person name="Wang Z.W."/>
            <person name="Zhao X."/>
            <person name="Zhong W.Y."/>
            <person name="Ma X.K."/>
            <person name="Ma L."/>
            <person name="Huang J."/>
            <person name="Chen G.Z."/>
            <person name="Huang M.Z."/>
            <person name="Huang L."/>
            <person name="Peng D.H."/>
            <person name="Luo Y.B."/>
            <person name="Zou S.Q."/>
            <person name="Chen S.P."/>
            <person name="Lan S."/>
            <person name="Tsai W.C."/>
            <person name="Van de Peer Y."/>
            <person name="Liu Z.J."/>
        </authorList>
    </citation>
    <scope>NUCLEOTIDE SEQUENCE [LARGE SCALE GENOMIC DNA]</scope>
    <source>
        <strain evidence="9">Lor288</strain>
    </source>
</reference>
<keyword evidence="6" id="KW-0460">Magnesium</keyword>
<evidence type="ECO:0000313" key="10">
    <source>
        <dbReference type="Proteomes" id="UP001412067"/>
    </source>
</evidence>
<dbReference type="Gene3D" id="3.90.80.10">
    <property type="entry name" value="Inorganic pyrophosphatase"/>
    <property type="match status" value="1"/>
</dbReference>
<evidence type="ECO:0000256" key="5">
    <source>
        <dbReference type="ARBA" id="ARBA00022801"/>
    </source>
</evidence>
<evidence type="ECO:0000256" key="2">
    <source>
        <dbReference type="ARBA" id="ARBA00006220"/>
    </source>
</evidence>
<sequence length="211" mass="23542">MLSPNPPNDHDTFSDISTDGLPPPTATDLPNQFSQKVLLSRTSNTGRPPNDRNTSEDISNFPKGEPPSIRNYDSCLVYQREYYTRVKVPAKLQFLASPAAIGNGTPKPSLIVLKSRVLVARLKQYKAELFSEFQQKWSCLCLVDRILYSSVVYPNNNGFIPHTLCEDNDPMDVLILMQAKNYNLPLFPTLTVPQDPIRPPGRPASARQAGL</sequence>
<comment type="caution">
    <text evidence="9">The sequence shown here is derived from an EMBL/GenBank/DDBJ whole genome shotgun (WGS) entry which is preliminary data.</text>
</comment>
<name>A0ABR2N5F6_9ASPA</name>
<dbReference type="PANTHER" id="PTHR10286">
    <property type="entry name" value="INORGANIC PYROPHOSPHATASE"/>
    <property type="match status" value="1"/>
</dbReference>
<evidence type="ECO:0000256" key="8">
    <source>
        <dbReference type="SAM" id="MobiDB-lite"/>
    </source>
</evidence>
<proteinExistence type="inferred from homology"/>
<dbReference type="PROSITE" id="PS00387">
    <property type="entry name" value="PPASE"/>
    <property type="match status" value="1"/>
</dbReference>
<accession>A0ABR2N5F6</accession>
<evidence type="ECO:0000313" key="9">
    <source>
        <dbReference type="EMBL" id="KAK8971384.1"/>
    </source>
</evidence>
<keyword evidence="4" id="KW-0479">Metal-binding</keyword>
<gene>
    <name evidence="9" type="primary">IPP</name>
    <name evidence="9" type="ORF">KSP40_PGU004595</name>
</gene>
<organism evidence="9 10">
    <name type="scientific">Platanthera guangdongensis</name>
    <dbReference type="NCBI Taxonomy" id="2320717"/>
    <lineage>
        <taxon>Eukaryota</taxon>
        <taxon>Viridiplantae</taxon>
        <taxon>Streptophyta</taxon>
        <taxon>Embryophyta</taxon>
        <taxon>Tracheophyta</taxon>
        <taxon>Spermatophyta</taxon>
        <taxon>Magnoliopsida</taxon>
        <taxon>Liliopsida</taxon>
        <taxon>Asparagales</taxon>
        <taxon>Orchidaceae</taxon>
        <taxon>Orchidoideae</taxon>
        <taxon>Orchideae</taxon>
        <taxon>Orchidinae</taxon>
        <taxon>Platanthera</taxon>
    </lineage>
</organism>
<evidence type="ECO:0000256" key="7">
    <source>
        <dbReference type="ARBA" id="ARBA00047820"/>
    </source>
</evidence>
<evidence type="ECO:0000256" key="3">
    <source>
        <dbReference type="ARBA" id="ARBA00012146"/>
    </source>
</evidence>
<dbReference type="InterPro" id="IPR036649">
    <property type="entry name" value="Pyrophosphatase_sf"/>
</dbReference>
<comment type="cofactor">
    <cofactor evidence="1">
        <name>Mg(2+)</name>
        <dbReference type="ChEBI" id="CHEBI:18420"/>
    </cofactor>
</comment>
<feature type="compositionally biased region" description="Polar residues" evidence="8">
    <location>
        <begin position="28"/>
        <end position="47"/>
    </location>
</feature>
<evidence type="ECO:0000256" key="4">
    <source>
        <dbReference type="ARBA" id="ARBA00022723"/>
    </source>
</evidence>
<protein>
    <recommendedName>
        <fullName evidence="3">inorganic diphosphatase</fullName>
        <ecNumber evidence="3">3.6.1.1</ecNumber>
    </recommendedName>
</protein>
<dbReference type="EMBL" id="JBBWWR010000001">
    <property type="protein sequence ID" value="KAK8971384.1"/>
    <property type="molecule type" value="Genomic_DNA"/>
</dbReference>
<dbReference type="InterPro" id="IPR008162">
    <property type="entry name" value="Pyrophosphatase"/>
</dbReference>
<dbReference type="EC" id="3.6.1.1" evidence="3"/>
<feature type="region of interest" description="Disordered" evidence="8">
    <location>
        <begin position="1"/>
        <end position="66"/>
    </location>
</feature>
<keyword evidence="10" id="KW-1185">Reference proteome</keyword>